<name>A0ABX8ZPP3_9SPHN</name>
<protein>
    <submittedName>
        <fullName evidence="3">YdcF family protein</fullName>
    </submittedName>
</protein>
<proteinExistence type="predicted"/>
<dbReference type="Proteomes" id="UP000824281">
    <property type="component" value="Chromosome"/>
</dbReference>
<accession>A0ABX8ZPP3</accession>
<dbReference type="Pfam" id="PF02698">
    <property type="entry name" value="DUF218"/>
    <property type="match status" value="1"/>
</dbReference>
<sequence>MILRLLAAIFLVYAFGFLGFAMTLPAPAAKTETDAVIVLTGGPGRIARGLEVVEQNMAKEMFVSGVDPEVKPNEFAEQFEVSSRLMDCCVTLGYLAVDTRSNAGEVAQWMKEKEFTSARLVTTNWHMARAYSEVAGTLPAGISIVKDAVVSHPDLATLFLEYNKLLASEVSQGLPEGDAGEEAAQEDTSEGEPDASDAPAS</sequence>
<gene>
    <name evidence="3" type="ORF">K3148_06160</name>
</gene>
<evidence type="ECO:0000259" key="2">
    <source>
        <dbReference type="Pfam" id="PF02698"/>
    </source>
</evidence>
<keyword evidence="4" id="KW-1185">Reference proteome</keyword>
<evidence type="ECO:0000256" key="1">
    <source>
        <dbReference type="SAM" id="MobiDB-lite"/>
    </source>
</evidence>
<reference evidence="3 4" key="1">
    <citation type="submission" date="2021-08" db="EMBL/GenBank/DDBJ databases">
        <title>Comparative Genomics Analysis of the Genus Qipengyuania Reveals Extensive Genetic Diversity and Metabolic Versatility, Including the Description of Fifteen Novel Species.</title>
        <authorList>
            <person name="Liu Y."/>
        </authorList>
    </citation>
    <scope>NUCLEOTIDE SEQUENCE [LARGE SCALE GENOMIC DNA]</scope>
    <source>
        <strain evidence="3 4">1NDH13</strain>
    </source>
</reference>
<evidence type="ECO:0000313" key="3">
    <source>
        <dbReference type="EMBL" id="QZD90965.1"/>
    </source>
</evidence>
<dbReference type="EMBL" id="CP081295">
    <property type="protein sequence ID" value="QZD90965.1"/>
    <property type="molecule type" value="Genomic_DNA"/>
</dbReference>
<evidence type="ECO:0000313" key="4">
    <source>
        <dbReference type="Proteomes" id="UP000824281"/>
    </source>
</evidence>
<dbReference type="CDD" id="cd06259">
    <property type="entry name" value="YdcF-like"/>
    <property type="match status" value="1"/>
</dbReference>
<feature type="region of interest" description="Disordered" evidence="1">
    <location>
        <begin position="172"/>
        <end position="201"/>
    </location>
</feature>
<dbReference type="RefSeq" id="WP_221426424.1">
    <property type="nucleotide sequence ID" value="NZ_CP081295.1"/>
</dbReference>
<feature type="domain" description="DUF218" evidence="2">
    <location>
        <begin position="34"/>
        <end position="137"/>
    </location>
</feature>
<organism evidence="3 4">
    <name type="scientific">Qipengyuania aurantiaca</name>
    <dbReference type="NCBI Taxonomy" id="2867233"/>
    <lineage>
        <taxon>Bacteria</taxon>
        <taxon>Pseudomonadati</taxon>
        <taxon>Pseudomonadota</taxon>
        <taxon>Alphaproteobacteria</taxon>
        <taxon>Sphingomonadales</taxon>
        <taxon>Erythrobacteraceae</taxon>
        <taxon>Qipengyuania</taxon>
    </lineage>
</organism>
<dbReference type="InterPro" id="IPR003848">
    <property type="entry name" value="DUF218"/>
</dbReference>
<feature type="compositionally biased region" description="Acidic residues" evidence="1">
    <location>
        <begin position="178"/>
        <end position="195"/>
    </location>
</feature>